<reference evidence="1" key="1">
    <citation type="submission" date="2021-01" db="EMBL/GenBank/DDBJ databases">
        <title>Marivirga sp. nov., isolated from intertidal surface sediments.</title>
        <authorList>
            <person name="Zhang M."/>
        </authorList>
    </citation>
    <scope>NUCLEOTIDE SEQUENCE</scope>
    <source>
        <strain evidence="1">SM1354</strain>
    </source>
</reference>
<dbReference type="AlphaFoldDB" id="A0A937ANU0"/>
<dbReference type="EMBL" id="JAERQG010000003">
    <property type="protein sequence ID" value="MBL0766092.1"/>
    <property type="molecule type" value="Genomic_DNA"/>
</dbReference>
<keyword evidence="2" id="KW-1185">Reference proteome</keyword>
<evidence type="ECO:0000313" key="1">
    <source>
        <dbReference type="EMBL" id="MBL0766092.1"/>
    </source>
</evidence>
<dbReference type="RefSeq" id="WP_201921948.1">
    <property type="nucleotide sequence ID" value="NZ_JAERQG010000003.1"/>
</dbReference>
<accession>A0A937ANU0</accession>
<evidence type="ECO:0000313" key="2">
    <source>
        <dbReference type="Proteomes" id="UP000642920"/>
    </source>
</evidence>
<sequence length="226" mass="26038">MRILILYLLLYAFSTSYGQLPEVSKNWEKEHVASRLSSKDLKDYLKYDFSNILSNQNRFEGDGWSSYTGFFGPKNRRIDFHLLATKISPEVYSVTGKSKLGENIRELSGKIVLLNAYITNWKAHVITFKYELNEPGDKDGDGKFVGIGSIAFQLNENNAEIFWSAAGDYREYNNVFVGEWQRFNSSVTRECIFTFYVSGTHNKLVLKSELFINHFLKKVNANAFMN</sequence>
<proteinExistence type="predicted"/>
<comment type="caution">
    <text evidence="1">The sequence shown here is derived from an EMBL/GenBank/DDBJ whole genome shotgun (WGS) entry which is preliminary data.</text>
</comment>
<name>A0A937ANU0_9BACT</name>
<dbReference type="Proteomes" id="UP000642920">
    <property type="component" value="Unassembled WGS sequence"/>
</dbReference>
<protein>
    <submittedName>
        <fullName evidence="1">Uncharacterized protein</fullName>
    </submittedName>
</protein>
<organism evidence="1 2">
    <name type="scientific">Marivirga atlantica</name>
    <dbReference type="NCBI Taxonomy" id="1548457"/>
    <lineage>
        <taxon>Bacteria</taxon>
        <taxon>Pseudomonadati</taxon>
        <taxon>Bacteroidota</taxon>
        <taxon>Cytophagia</taxon>
        <taxon>Cytophagales</taxon>
        <taxon>Marivirgaceae</taxon>
        <taxon>Marivirga</taxon>
    </lineage>
</organism>
<gene>
    <name evidence="1" type="ORF">JKP34_12570</name>
</gene>